<accession>A0ACC1PR68</accession>
<evidence type="ECO:0000313" key="1">
    <source>
        <dbReference type="EMBL" id="KAJ2998898.1"/>
    </source>
</evidence>
<comment type="caution">
    <text evidence="1">The sequence shown here is derived from an EMBL/GenBank/DDBJ whole genome shotgun (WGS) entry which is preliminary data.</text>
</comment>
<keyword evidence="2" id="KW-1185">Reference proteome</keyword>
<sequence length="343" mass="38625">MRSTSSRPPPALKSRSPGKRSATGTPKQQPMDDADETEFDDMLAPQDTQIDTDEAKRVESSFRSSCLNRGSRCVISGEGNPWCPGAAIGPGVEACHIIPQRHYYLYPAGGHDDDLAITQPSPRSLRLSWEKTWCFKNGILLMKHFHNFFDGRLFSIHPKTLRIRVFVPYDALLRFNGQTASVPQQVDRRALRQHYEMSCIENMAALKIYWRGSLSKTSVHTSGTRSVLSPSTNLPLTPDPRDTQLGTFLPGASDPSKKPPPIPPNQGRSGDASGQNNLPKEAEAVLWTGETGSKRRRLQECEVQYEDVQDSYITPWNRREFLADVNWELRRFKARQYARGNLV</sequence>
<protein>
    <submittedName>
        <fullName evidence="1">Uncharacterized protein</fullName>
    </submittedName>
</protein>
<dbReference type="EMBL" id="JAPDGR010000013">
    <property type="protein sequence ID" value="KAJ2998898.1"/>
    <property type="molecule type" value="Genomic_DNA"/>
</dbReference>
<dbReference type="Proteomes" id="UP001143856">
    <property type="component" value="Unassembled WGS sequence"/>
</dbReference>
<evidence type="ECO:0000313" key="2">
    <source>
        <dbReference type="Proteomes" id="UP001143856"/>
    </source>
</evidence>
<gene>
    <name evidence="1" type="ORF">NUW58_g179</name>
</gene>
<reference evidence="1" key="1">
    <citation type="submission" date="2022-10" db="EMBL/GenBank/DDBJ databases">
        <title>Genome Sequence of Xylaria curta.</title>
        <authorList>
            <person name="Buettner E."/>
        </authorList>
    </citation>
    <scope>NUCLEOTIDE SEQUENCE</scope>
    <source>
        <strain evidence="1">Babe10</strain>
    </source>
</reference>
<name>A0ACC1PR68_9PEZI</name>
<organism evidence="1 2">
    <name type="scientific">Xylaria curta</name>
    <dbReference type="NCBI Taxonomy" id="42375"/>
    <lineage>
        <taxon>Eukaryota</taxon>
        <taxon>Fungi</taxon>
        <taxon>Dikarya</taxon>
        <taxon>Ascomycota</taxon>
        <taxon>Pezizomycotina</taxon>
        <taxon>Sordariomycetes</taxon>
        <taxon>Xylariomycetidae</taxon>
        <taxon>Xylariales</taxon>
        <taxon>Xylariaceae</taxon>
        <taxon>Xylaria</taxon>
    </lineage>
</organism>
<proteinExistence type="predicted"/>